<evidence type="ECO:0000259" key="2">
    <source>
        <dbReference type="Pfam" id="PF22114"/>
    </source>
</evidence>
<evidence type="ECO:0000313" key="4">
    <source>
        <dbReference type="Proteomes" id="UP000054886"/>
    </source>
</evidence>
<dbReference type="GO" id="GO:0031509">
    <property type="term" value="P:subtelomeric heterochromatin formation"/>
    <property type="evidence" value="ECO:0007669"/>
    <property type="project" value="EnsemblFungi"/>
</dbReference>
<comment type="caution">
    <text evidence="3">The sequence shown here is derived from an EMBL/GenBank/DDBJ whole genome shotgun (WGS) entry which is preliminary data.</text>
</comment>
<proteinExistence type="predicted"/>
<dbReference type="VEuPathDB" id="FungiDB:CAGL0I05412g"/>
<dbReference type="VEuPathDB" id="FungiDB:GWK60_I00847"/>
<dbReference type="Proteomes" id="UP000054886">
    <property type="component" value="Unassembled WGS sequence"/>
</dbReference>
<organism evidence="3 4">
    <name type="scientific">Candida glabrata</name>
    <name type="common">Yeast</name>
    <name type="synonym">Torulopsis glabrata</name>
    <dbReference type="NCBI Taxonomy" id="5478"/>
    <lineage>
        <taxon>Eukaryota</taxon>
        <taxon>Fungi</taxon>
        <taxon>Dikarya</taxon>
        <taxon>Ascomycota</taxon>
        <taxon>Saccharomycotina</taxon>
        <taxon>Saccharomycetes</taxon>
        <taxon>Saccharomycetales</taxon>
        <taxon>Saccharomycetaceae</taxon>
        <taxon>Nakaseomyces</taxon>
    </lineage>
</organism>
<dbReference type="InterPro" id="IPR055090">
    <property type="entry name" value="NUP120_helical_saccharomycetes"/>
</dbReference>
<dbReference type="VEuPathDB" id="FungiDB:GVI51_I05181"/>
<dbReference type="GO" id="GO:0031990">
    <property type="term" value="P:mRNA export from nucleus in response to heat stress"/>
    <property type="evidence" value="ECO:0007669"/>
    <property type="project" value="EnsemblFungi"/>
</dbReference>
<evidence type="ECO:0000259" key="1">
    <source>
        <dbReference type="Pfam" id="PF11715"/>
    </source>
</evidence>
<gene>
    <name evidence="3" type="ORF">AO440_002568</name>
</gene>
<evidence type="ECO:0000313" key="3">
    <source>
        <dbReference type="EMBL" id="KTB05653.1"/>
    </source>
</evidence>
<dbReference type="VEuPathDB" id="FungiDB:B1J91_I05412g"/>
<dbReference type="Pfam" id="PF22114">
    <property type="entry name" value="NUP120_helical_2"/>
    <property type="match status" value="1"/>
</dbReference>
<dbReference type="GO" id="GO:0000973">
    <property type="term" value="P:post-transcriptional tethering of RNA polymerase II gene DNA at nuclear periphery"/>
    <property type="evidence" value="ECO:0007669"/>
    <property type="project" value="EnsemblFungi"/>
</dbReference>
<dbReference type="GO" id="GO:0017056">
    <property type="term" value="F:structural constituent of nuclear pore"/>
    <property type="evidence" value="ECO:0007669"/>
    <property type="project" value="EnsemblFungi"/>
</dbReference>
<dbReference type="GO" id="GO:0006606">
    <property type="term" value="P:protein import into nucleus"/>
    <property type="evidence" value="ECO:0007669"/>
    <property type="project" value="EnsemblFungi"/>
</dbReference>
<dbReference type="GO" id="GO:0000055">
    <property type="term" value="P:ribosomal large subunit export from nucleus"/>
    <property type="evidence" value="ECO:0007669"/>
    <property type="project" value="EnsemblFungi"/>
</dbReference>
<dbReference type="InterPro" id="IPR059141">
    <property type="entry name" value="Beta-prop_Nup120_160"/>
</dbReference>
<dbReference type="GO" id="GO:0031080">
    <property type="term" value="C:nuclear pore outer ring"/>
    <property type="evidence" value="ECO:0007669"/>
    <property type="project" value="EnsemblFungi"/>
</dbReference>
<sequence length="1026" mass="119793">MAQLAKVDLDLLQICQGNGEFVHLLENSKGSPESFASAYSQSMRLTNGEFLCYHISTDYKSISFYNFKNASDGRTIIIHLPAKLMHEHHTLVVEEQEGVIVVDVILESSAFLTMRLPLEYIFGIENVLDDNWLSMQSPYDFTVRRPHLLHKVSQDFFVVFLEDGGLLGLRQHNENYLEPLLFNDYSYIQTLTSMFSRKKKQPADRAVACLVIHDKYLVVLTRLCHLKIWDLGSFHLVQEYNLTENFNGTLETIEYESNGNYISTLNDVIVIYLPIGNGVFKFGRLSFTNDGERKPTFNMFSSIDANMKKSTIWSFVDMKLTDPLELNFTSTTFNLIILWKSGSNSKLQILNIKDSSFSDFEWIEASNKSLQNFQTEEISALIQNYDFDKALYKLKSHYSDMTFKEADSLLLANNIVYSENNETQQQQYLANLDTLLRDINNNHSEIASFTIYKNDMILVNTHNLYNHGFYKINSSLENIYFNLSEITDNDDQFAKYFKLLNLFFSTISRDAILSTSDKFIDIAIRKHEHSTNISTAFSQIFNECLKSKFEKNNVKTLFAELATYDIIEILNELIENHLKDTSYHLDNFVEAFTGNVMNSSIIIENLYHQIVVQNKLLQLVLLSFLFLDFDTNIFGDKIETLLDINYKQTFFMSFYEFDSKLTQSSMSMHTLQYPHGVQIFSSSELAGYLEFEIATLYSTPIVDSRLYIAFMQEYVLNWREKMEPPQKAINFFKYILEPLYRRNEIDEEFLLAMSMFNCGRFEQAYEFFTMNDYMLHLANKLPPFLKNVQQNSLWYELLKTFTESSTNAHYYLQLSLLFKTYNRLDLALKCVSKSVEYSMKHPSVEEAPEFSKTQHLAYLDLLVEFKMYEEVIDVLRMSQTVLDKSTRKECFYKLLSNSCHGPNFFTILLKSCNTQEGSKPCLSHRDFVIIDEILINSLKSNKWEDCKKIFTFRLTNNRDREAAEIVYEYLQDLVPQQYQEKQKCYLLILNVLKTFDNVEDQWIIYDGKVKKLIDLKTEFCKLSSAI</sequence>
<reference evidence="3 4" key="1">
    <citation type="submission" date="2015-10" db="EMBL/GenBank/DDBJ databases">
        <title>Draft genomes sequences of Candida glabrata isolates 1A, 1B, 2A, 2B, 3A and 3B.</title>
        <authorList>
            <person name="Haavelsrud O.E."/>
            <person name="Gaustad P."/>
        </authorList>
    </citation>
    <scope>NUCLEOTIDE SEQUENCE [LARGE SCALE GENOMIC DNA]</scope>
    <source>
        <strain evidence="3">910700640</strain>
    </source>
</reference>
<protein>
    <submittedName>
        <fullName evidence="3">Nucleoporin NUP120</fullName>
    </submittedName>
</protein>
<feature type="domain" description="Nucleoporin Nup120/160 beta-propeller" evidence="1">
    <location>
        <begin position="72"/>
        <end position="365"/>
    </location>
</feature>
<dbReference type="AlphaFoldDB" id="A0A0W0CZE9"/>
<dbReference type="GO" id="GO:0006302">
    <property type="term" value="P:double-strand break repair"/>
    <property type="evidence" value="ECO:0007669"/>
    <property type="project" value="EnsemblFungi"/>
</dbReference>
<dbReference type="GO" id="GO:0034398">
    <property type="term" value="P:telomere tethering at nuclear periphery"/>
    <property type="evidence" value="ECO:0007669"/>
    <property type="project" value="EnsemblFungi"/>
</dbReference>
<dbReference type="GO" id="GO:0042802">
    <property type="term" value="F:identical protein binding"/>
    <property type="evidence" value="ECO:0007669"/>
    <property type="project" value="EnsemblFungi"/>
</dbReference>
<name>A0A0W0CZE9_CANGB</name>
<dbReference type="Pfam" id="PF11715">
    <property type="entry name" value="Beta-prop_Nup120_160"/>
    <property type="match status" value="1"/>
</dbReference>
<dbReference type="GO" id="GO:0051664">
    <property type="term" value="P:nuclear pore localization"/>
    <property type="evidence" value="ECO:0007669"/>
    <property type="project" value="EnsemblFungi"/>
</dbReference>
<dbReference type="EMBL" id="LLZZ01000112">
    <property type="protein sequence ID" value="KTB05653.1"/>
    <property type="molecule type" value="Genomic_DNA"/>
</dbReference>
<feature type="domain" description="Nucleoporin NUP120 helical" evidence="2">
    <location>
        <begin position="498"/>
        <end position="679"/>
    </location>
</feature>
<dbReference type="GO" id="GO:0000122">
    <property type="term" value="P:negative regulation of transcription by RNA polymerase II"/>
    <property type="evidence" value="ECO:0007669"/>
    <property type="project" value="EnsemblFungi"/>
</dbReference>
<dbReference type="GO" id="GO:0000781">
    <property type="term" value="C:chromosome, telomeric region"/>
    <property type="evidence" value="ECO:0007669"/>
    <property type="project" value="GOC"/>
</dbReference>
<dbReference type="GO" id="GO:0006611">
    <property type="term" value="P:protein export from nucleus"/>
    <property type="evidence" value="ECO:0007669"/>
    <property type="project" value="EnsemblFungi"/>
</dbReference>
<accession>A0A0W0CZE9</accession>
<dbReference type="GO" id="GO:0045944">
    <property type="term" value="P:positive regulation of transcription by RNA polymerase II"/>
    <property type="evidence" value="ECO:0007669"/>
    <property type="project" value="EnsemblFungi"/>
</dbReference>